<comment type="function">
    <text evidence="6">Required for the formation of N(7)-methylguanine at position 46 (m7G46) in tRNA. In the complex, it is required to stabilize and induce conformational changes of the catalytic subunit.</text>
</comment>
<dbReference type="GO" id="GO:0005634">
    <property type="term" value="C:nucleus"/>
    <property type="evidence" value="ECO:0007669"/>
    <property type="project" value="UniProtKB-SubCell"/>
</dbReference>
<dbReference type="PANTHER" id="PTHR16288:SF0">
    <property type="entry name" value="TRNA (GUANINE-N(7)-)-METHYLTRANSFERASE NON-CATALYTIC SUBUNIT WDR4"/>
    <property type="match status" value="1"/>
</dbReference>
<comment type="subcellular location">
    <subcellularLocation>
        <location evidence="1 6">Nucleus</location>
    </subcellularLocation>
</comment>
<dbReference type="PANTHER" id="PTHR16288">
    <property type="entry name" value="WD40 REPEAT PROTEIN 4"/>
    <property type="match status" value="1"/>
</dbReference>
<dbReference type="InterPro" id="IPR015943">
    <property type="entry name" value="WD40/YVTN_repeat-like_dom_sf"/>
</dbReference>
<reference evidence="10" key="1">
    <citation type="submission" date="2025-08" db="UniProtKB">
        <authorList>
            <consortium name="RefSeq"/>
        </authorList>
    </citation>
    <scope>IDENTIFICATION</scope>
</reference>
<evidence type="ECO:0000256" key="3">
    <source>
        <dbReference type="ARBA" id="ARBA00022694"/>
    </source>
</evidence>
<sequence>MAVAVMCGEWLVTASGKSLTAVHTRENREAFGFDCSQVEQKPKDAAACDSNREEGAEEKGSDAVLPVEKGSDAVLAVAASPSGRLLVLTDDRKRLLLLSSQPTWHLLSCRWVVRRCTALAFSPDEECVWVADKSGDVYSFSTTHTHTPGDLRLGHLSMLLALVVTADDRYVITADRDEKIRVSLKLAPHNIQSFCLAHTEFVSTLFVPPRHPDRLFSGSGDGTVKLWEYATGKRLQSCDLTELLNQDETDERVCIKRLSSSPDGQHLAVLCERLPRLQLFEMKTGSEVTPTQCLTLPQSPLDTTFDPQGRLWVLLDDQQTPVLLYTHTSQCWEQCDADQPDLKRVTEGLHTHSLPLPDARLYLHQLYKAGFDNTATYRQRKEERLQQRREPSASPQPNGAKRTRALIS</sequence>
<protein>
    <submittedName>
        <fullName evidence="10">tRNA (Guanine-N(7)-)-methyltransferase non-catalytic subunit wdr4 isoform X1</fullName>
    </submittedName>
</protein>
<keyword evidence="4 6" id="KW-0677">Repeat</keyword>
<dbReference type="InterPro" id="IPR036322">
    <property type="entry name" value="WD40_repeat_dom_sf"/>
</dbReference>
<dbReference type="InterPro" id="IPR028884">
    <property type="entry name" value="Trm82"/>
</dbReference>
<feature type="region of interest" description="Disordered" evidence="8">
    <location>
        <begin position="381"/>
        <end position="408"/>
    </location>
</feature>
<dbReference type="UniPathway" id="UPA00989"/>
<dbReference type="SMART" id="SM00320">
    <property type="entry name" value="WD40"/>
    <property type="match status" value="3"/>
</dbReference>
<accession>A0A6P8GAN8</accession>
<dbReference type="GO" id="GO:0005829">
    <property type="term" value="C:cytosol"/>
    <property type="evidence" value="ECO:0007669"/>
    <property type="project" value="TreeGrafter"/>
</dbReference>
<dbReference type="GO" id="GO:0106004">
    <property type="term" value="P:tRNA (guanine-N7)-methylation"/>
    <property type="evidence" value="ECO:0007669"/>
    <property type="project" value="UniProtKB-UniRule"/>
</dbReference>
<dbReference type="SUPFAM" id="SSF50978">
    <property type="entry name" value="WD40 repeat-like"/>
    <property type="match status" value="1"/>
</dbReference>
<comment type="similarity">
    <text evidence="6">Belongs to the WD repeat TRM82 family.</text>
</comment>
<evidence type="ECO:0000256" key="6">
    <source>
        <dbReference type="HAMAP-Rule" id="MF_03056"/>
    </source>
</evidence>
<dbReference type="RefSeq" id="XP_031436383.1">
    <property type="nucleotide sequence ID" value="XM_031580523.2"/>
</dbReference>
<dbReference type="Gene3D" id="2.130.10.10">
    <property type="entry name" value="YVTN repeat-like/Quinoprotein amine dehydrogenase"/>
    <property type="match status" value="1"/>
</dbReference>
<dbReference type="AlphaFoldDB" id="A0A6P8GAN8"/>
<keyword evidence="3 6" id="KW-0819">tRNA processing</keyword>
<feature type="compositionally biased region" description="Basic and acidic residues" evidence="8">
    <location>
        <begin position="381"/>
        <end position="391"/>
    </location>
</feature>
<gene>
    <name evidence="10" type="primary">wdr4</name>
</gene>
<dbReference type="PROSITE" id="PS50082">
    <property type="entry name" value="WD_REPEATS_2"/>
    <property type="match status" value="1"/>
</dbReference>
<dbReference type="KEGG" id="char:105910451"/>
<keyword evidence="5 6" id="KW-0539">Nucleus</keyword>
<dbReference type="CTD" id="10785"/>
<name>A0A6P8GAN8_CLUHA</name>
<dbReference type="Proteomes" id="UP000515152">
    <property type="component" value="Chromosome 2"/>
</dbReference>
<feature type="repeat" description="WD" evidence="7">
    <location>
        <begin position="195"/>
        <end position="237"/>
    </location>
</feature>
<evidence type="ECO:0000256" key="7">
    <source>
        <dbReference type="PROSITE-ProRule" id="PRU00221"/>
    </source>
</evidence>
<dbReference type="OrthoDB" id="371245at2759"/>
<organism evidence="9 10">
    <name type="scientific">Clupea harengus</name>
    <name type="common">Atlantic herring</name>
    <dbReference type="NCBI Taxonomy" id="7950"/>
    <lineage>
        <taxon>Eukaryota</taxon>
        <taxon>Metazoa</taxon>
        <taxon>Chordata</taxon>
        <taxon>Craniata</taxon>
        <taxon>Vertebrata</taxon>
        <taxon>Euteleostomi</taxon>
        <taxon>Actinopterygii</taxon>
        <taxon>Neopterygii</taxon>
        <taxon>Teleostei</taxon>
        <taxon>Clupei</taxon>
        <taxon>Clupeiformes</taxon>
        <taxon>Clupeoidei</taxon>
        <taxon>Clupeidae</taxon>
        <taxon>Clupea</taxon>
    </lineage>
</organism>
<dbReference type="InterPro" id="IPR001680">
    <property type="entry name" value="WD40_rpt"/>
</dbReference>
<keyword evidence="9" id="KW-1185">Reference proteome</keyword>
<comment type="pathway">
    <text evidence="6">tRNA modification; N(7)-methylguanine-tRNA biosynthesis.</text>
</comment>
<evidence type="ECO:0000256" key="5">
    <source>
        <dbReference type="ARBA" id="ARBA00023242"/>
    </source>
</evidence>
<evidence type="ECO:0000256" key="2">
    <source>
        <dbReference type="ARBA" id="ARBA00022574"/>
    </source>
</evidence>
<evidence type="ECO:0000313" key="9">
    <source>
        <dbReference type="Proteomes" id="UP000515152"/>
    </source>
</evidence>
<evidence type="ECO:0000256" key="1">
    <source>
        <dbReference type="ARBA" id="ARBA00004123"/>
    </source>
</evidence>
<proteinExistence type="inferred from homology"/>
<evidence type="ECO:0000256" key="4">
    <source>
        <dbReference type="ARBA" id="ARBA00022737"/>
    </source>
</evidence>
<dbReference type="Pfam" id="PF00400">
    <property type="entry name" value="WD40"/>
    <property type="match status" value="1"/>
</dbReference>
<evidence type="ECO:0000313" key="10">
    <source>
        <dbReference type="RefSeq" id="XP_031436383.1"/>
    </source>
</evidence>
<dbReference type="GeneID" id="105910451"/>
<dbReference type="GO" id="GO:0043527">
    <property type="term" value="C:tRNA methyltransferase complex"/>
    <property type="evidence" value="ECO:0007669"/>
    <property type="project" value="TreeGrafter"/>
</dbReference>
<dbReference type="HAMAP" id="MF_03056">
    <property type="entry name" value="TRM82"/>
    <property type="match status" value="1"/>
</dbReference>
<evidence type="ECO:0000256" key="8">
    <source>
        <dbReference type="SAM" id="MobiDB-lite"/>
    </source>
</evidence>
<keyword evidence="2 6" id="KW-0853">WD repeat</keyword>